<accession>D0P0Q5</accession>
<proteinExistence type="predicted"/>
<gene>
    <name evidence="2" type="ORF">PITG_23174</name>
</gene>
<reference evidence="3" key="1">
    <citation type="journal article" date="2009" name="Nature">
        <title>Genome sequence and analysis of the Irish potato famine pathogen Phytophthora infestans.</title>
        <authorList>
            <consortium name="The Broad Institute Genome Sequencing Platform"/>
            <person name="Haas B.J."/>
            <person name="Kamoun S."/>
            <person name="Zody M.C."/>
            <person name="Jiang R.H."/>
            <person name="Handsaker R.E."/>
            <person name="Cano L.M."/>
            <person name="Grabherr M."/>
            <person name="Kodira C.D."/>
            <person name="Raffaele S."/>
            <person name="Torto-Alalibo T."/>
            <person name="Bozkurt T.O."/>
            <person name="Ah-Fong A.M."/>
            <person name="Alvarado L."/>
            <person name="Anderson V.L."/>
            <person name="Armstrong M.R."/>
            <person name="Avrova A."/>
            <person name="Baxter L."/>
            <person name="Beynon J."/>
            <person name="Boevink P.C."/>
            <person name="Bollmann S.R."/>
            <person name="Bos J.I."/>
            <person name="Bulone V."/>
            <person name="Cai G."/>
            <person name="Cakir C."/>
            <person name="Carrington J.C."/>
            <person name="Chawner M."/>
            <person name="Conti L."/>
            <person name="Costanzo S."/>
            <person name="Ewan R."/>
            <person name="Fahlgren N."/>
            <person name="Fischbach M.A."/>
            <person name="Fugelstad J."/>
            <person name="Gilroy E.M."/>
            <person name="Gnerre S."/>
            <person name="Green P.J."/>
            <person name="Grenville-Briggs L.J."/>
            <person name="Griffith J."/>
            <person name="Grunwald N.J."/>
            <person name="Horn K."/>
            <person name="Horner N.R."/>
            <person name="Hu C.H."/>
            <person name="Huitema E."/>
            <person name="Jeong D.H."/>
            <person name="Jones A.M."/>
            <person name="Jones J.D."/>
            <person name="Jones R.W."/>
            <person name="Karlsson E.K."/>
            <person name="Kunjeti S.G."/>
            <person name="Lamour K."/>
            <person name="Liu Z."/>
            <person name="Ma L."/>
            <person name="Maclean D."/>
            <person name="Chibucos M.C."/>
            <person name="McDonald H."/>
            <person name="McWalters J."/>
            <person name="Meijer H.J."/>
            <person name="Morgan W."/>
            <person name="Morris P.F."/>
            <person name="Munro C.A."/>
            <person name="O'Neill K."/>
            <person name="Ospina-Giraldo M."/>
            <person name="Pinzon A."/>
            <person name="Pritchard L."/>
            <person name="Ramsahoye B."/>
            <person name="Ren Q."/>
            <person name="Restrepo S."/>
            <person name="Roy S."/>
            <person name="Sadanandom A."/>
            <person name="Savidor A."/>
            <person name="Schornack S."/>
            <person name="Schwartz D.C."/>
            <person name="Schumann U.D."/>
            <person name="Schwessinger B."/>
            <person name="Seyer L."/>
            <person name="Sharpe T."/>
            <person name="Silvar C."/>
            <person name="Song J."/>
            <person name="Studholme D.J."/>
            <person name="Sykes S."/>
            <person name="Thines M."/>
            <person name="van de Vondervoort P.J."/>
            <person name="Phuntumart V."/>
            <person name="Wawra S."/>
            <person name="Weide R."/>
            <person name="Win J."/>
            <person name="Young C."/>
            <person name="Zhou S."/>
            <person name="Fry W."/>
            <person name="Meyers B.C."/>
            <person name="van West P."/>
            <person name="Ristaino J."/>
            <person name="Govers F."/>
            <person name="Birch P.R."/>
            <person name="Whisson S.C."/>
            <person name="Judelson H.S."/>
            <person name="Nusbaum C."/>
        </authorList>
    </citation>
    <scope>NUCLEOTIDE SEQUENCE [LARGE SCALE GENOMIC DNA]</scope>
    <source>
        <strain evidence="3">T30-4</strain>
    </source>
</reference>
<dbReference type="GeneID" id="9466995"/>
<protein>
    <recommendedName>
        <fullName evidence="4">Secreted RxLR effector peptide protein</fullName>
    </recommendedName>
</protein>
<feature type="chain" id="PRO_5003012544" description="Secreted RxLR effector peptide protein" evidence="1">
    <location>
        <begin position="24"/>
        <end position="81"/>
    </location>
</feature>
<keyword evidence="3" id="KW-1185">Reference proteome</keyword>
<keyword evidence="1" id="KW-0732">Signal</keyword>
<organism evidence="2 3">
    <name type="scientific">Phytophthora infestans (strain T30-4)</name>
    <name type="common">Potato late blight agent</name>
    <dbReference type="NCBI Taxonomy" id="403677"/>
    <lineage>
        <taxon>Eukaryota</taxon>
        <taxon>Sar</taxon>
        <taxon>Stramenopiles</taxon>
        <taxon>Oomycota</taxon>
        <taxon>Peronosporomycetes</taxon>
        <taxon>Peronosporales</taxon>
        <taxon>Peronosporaceae</taxon>
        <taxon>Phytophthora</taxon>
    </lineage>
</organism>
<evidence type="ECO:0008006" key="4">
    <source>
        <dbReference type="Google" id="ProtNLM"/>
    </source>
</evidence>
<dbReference type="RefSeq" id="XP_002896150.1">
    <property type="nucleotide sequence ID" value="XM_002896104.1"/>
</dbReference>
<dbReference type="KEGG" id="pif:PITG_23174"/>
<dbReference type="InParanoid" id="D0P0Q5"/>
<evidence type="ECO:0000313" key="2">
    <source>
        <dbReference type="EMBL" id="EEY53022.1"/>
    </source>
</evidence>
<sequence length="81" mass="9186">MKPTHFARIWSSILSLLVILGQCMVIPKPTDVKATRIAMLSFAFARIRWSSCVNFVVITTEEQKKFKPRGVFTSASIKSLR</sequence>
<dbReference type="EMBL" id="DS028222">
    <property type="protein sequence ID" value="EEY53022.1"/>
    <property type="molecule type" value="Genomic_DNA"/>
</dbReference>
<feature type="signal peptide" evidence="1">
    <location>
        <begin position="1"/>
        <end position="23"/>
    </location>
</feature>
<name>D0P0Q5_PHYIT</name>
<dbReference type="AlphaFoldDB" id="D0P0Q5"/>
<evidence type="ECO:0000313" key="3">
    <source>
        <dbReference type="Proteomes" id="UP000006643"/>
    </source>
</evidence>
<dbReference type="HOGENOM" id="CLU_2579046_0_0_1"/>
<dbReference type="Proteomes" id="UP000006643">
    <property type="component" value="Unassembled WGS sequence"/>
</dbReference>
<evidence type="ECO:0000256" key="1">
    <source>
        <dbReference type="SAM" id="SignalP"/>
    </source>
</evidence>
<dbReference type="VEuPathDB" id="FungiDB:PITG_23174"/>